<evidence type="ECO:0000313" key="7">
    <source>
        <dbReference type="Proteomes" id="UP000001567"/>
    </source>
</evidence>
<dbReference type="AlphaFoldDB" id="A4WJ81"/>
<evidence type="ECO:0000256" key="3">
    <source>
        <dbReference type="ARBA" id="ARBA00022801"/>
    </source>
</evidence>
<dbReference type="SUPFAM" id="SSF52096">
    <property type="entry name" value="ClpP/crotonase"/>
    <property type="match status" value="1"/>
</dbReference>
<keyword evidence="4" id="KW-0720">Serine protease</keyword>
<organism evidence="6 7">
    <name type="scientific">Pyrobaculum arsenaticum (strain DSM 13514 / JCM 11321 / PZ6)</name>
    <dbReference type="NCBI Taxonomy" id="340102"/>
    <lineage>
        <taxon>Archaea</taxon>
        <taxon>Thermoproteota</taxon>
        <taxon>Thermoprotei</taxon>
        <taxon>Thermoproteales</taxon>
        <taxon>Thermoproteaceae</taxon>
        <taxon>Pyrobaculum</taxon>
    </lineage>
</organism>
<evidence type="ECO:0000256" key="2">
    <source>
        <dbReference type="ARBA" id="ARBA00022670"/>
    </source>
</evidence>
<evidence type="ECO:0000259" key="5">
    <source>
        <dbReference type="Pfam" id="PF01343"/>
    </source>
</evidence>
<dbReference type="InterPro" id="IPR001907">
    <property type="entry name" value="ClpP"/>
</dbReference>
<keyword evidence="3" id="KW-0378">Hydrolase</keyword>
<dbReference type="PANTHER" id="PTHR42987">
    <property type="entry name" value="PEPTIDASE S49"/>
    <property type="match status" value="1"/>
</dbReference>
<dbReference type="PRINTS" id="PR00127">
    <property type="entry name" value="CLPPROTEASEP"/>
</dbReference>
<dbReference type="EMBL" id="CP000660">
    <property type="protein sequence ID" value="ABP50448.1"/>
    <property type="molecule type" value="Genomic_DNA"/>
</dbReference>
<dbReference type="PANTHER" id="PTHR42987:SF4">
    <property type="entry name" value="PROTEASE SOHB-RELATED"/>
    <property type="match status" value="1"/>
</dbReference>
<dbReference type="GO" id="GO:0006508">
    <property type="term" value="P:proteolysis"/>
    <property type="evidence" value="ECO:0007669"/>
    <property type="project" value="UniProtKB-KW"/>
</dbReference>
<evidence type="ECO:0000256" key="4">
    <source>
        <dbReference type="ARBA" id="ARBA00022825"/>
    </source>
</evidence>
<gene>
    <name evidence="6" type="ordered locus">Pars_0863</name>
</gene>
<dbReference type="InterPro" id="IPR029045">
    <property type="entry name" value="ClpP/crotonase-like_dom_sf"/>
</dbReference>
<name>A4WJ81_PYRAR</name>
<dbReference type="GO" id="GO:0004252">
    <property type="term" value="F:serine-type endopeptidase activity"/>
    <property type="evidence" value="ECO:0007669"/>
    <property type="project" value="InterPro"/>
</dbReference>
<evidence type="ECO:0000313" key="6">
    <source>
        <dbReference type="EMBL" id="ABP50448.1"/>
    </source>
</evidence>
<dbReference type="CDD" id="cd07023">
    <property type="entry name" value="S49_Sppa_N_C"/>
    <property type="match status" value="1"/>
</dbReference>
<dbReference type="Proteomes" id="UP000001567">
    <property type="component" value="Chromosome"/>
</dbReference>
<proteinExistence type="inferred from homology"/>
<dbReference type="InterPro" id="IPR047272">
    <property type="entry name" value="S49_SppA_C"/>
</dbReference>
<sequence length="552" mass="60483">MCNMVDRWVVAGLALALAVSAAALFVAYTHCEKGQTPAAPPKPKIVLVPIDFVLDSSPVDGVIRDLVSLAQRKDVAGVVLVINSPGGTVSATEALYSALAGLNKTKYAVVNGLAASGAYYVAMAAEKIYATPSSWVGSIGVVAVMWPDEYFYDIPDYVYTTGPLKYYGKELTDYYNDIERVRMNFVQAVLRGRAGRIKADPQVFETAAIFTAEDALRLGLVDAVGGVFDAVRDMAQRLGLKEYEVKFLRELGNASASPAAAFRVDLERLMNSTPVPIFYILPTAVQWRVTTNGASNATAATPARPEKPYVLLDLAHNNMVPRSFIEVLRAELAQRGYVLVTASSEYQLTTLLSNATALVVVNPTAPFSKDAVRAVLNATARGVRVAYFYDLRASAIITVSGVSYVAPYSSYTIFDPLPMYYNMSGLRAVYNFTAGGLNYTQNWQYVEARPRGDWPLLRGVERLLLFSPSAVSTNAPYRLEVRGYVFGYGWGNYTVAAQTGNFTFIGAVRSFTPYFITLADNWHFFKNIVDWLVEPRPIERKQGPISAVIYTS</sequence>
<evidence type="ECO:0000256" key="1">
    <source>
        <dbReference type="ARBA" id="ARBA00008683"/>
    </source>
</evidence>
<dbReference type="Gene3D" id="3.90.226.10">
    <property type="entry name" value="2-enoyl-CoA Hydratase, Chain A, domain 1"/>
    <property type="match status" value="1"/>
</dbReference>
<keyword evidence="2" id="KW-0645">Protease</keyword>
<reference evidence="6 7" key="1">
    <citation type="submission" date="2007-04" db="EMBL/GenBank/DDBJ databases">
        <title>Complete sequence of Pyrobaculum arsenaticum DSM 13514.</title>
        <authorList>
            <consortium name="US DOE Joint Genome Institute"/>
            <person name="Copeland A."/>
            <person name="Lucas S."/>
            <person name="Lapidus A."/>
            <person name="Barry K."/>
            <person name="Glavina del Rio T."/>
            <person name="Dalin E."/>
            <person name="Tice H."/>
            <person name="Pitluck S."/>
            <person name="Chain P."/>
            <person name="Malfatti S."/>
            <person name="Shin M."/>
            <person name="Vergez L."/>
            <person name="Schmutz J."/>
            <person name="Larimer F."/>
            <person name="Land M."/>
            <person name="Hauser L."/>
            <person name="Kyrpides N."/>
            <person name="Mikhailova N."/>
            <person name="Cozen A.E."/>
            <person name="Fitz-Gibbon S.T."/>
            <person name="House C.H."/>
            <person name="Saltikov C."/>
            <person name="Lowe T.M."/>
            <person name="Richardson P."/>
        </authorList>
    </citation>
    <scope>NUCLEOTIDE SEQUENCE [LARGE SCALE GENOMIC DNA]</scope>
    <source>
        <strain evidence="7">ATCC 700994 / DSM 13514 / JCM 11321 / PZ6</strain>
    </source>
</reference>
<comment type="similarity">
    <text evidence="1">Belongs to the peptidase S49 family.</text>
</comment>
<dbReference type="STRING" id="340102.Pars_0863"/>
<accession>A4WJ81</accession>
<dbReference type="GO" id="GO:0004176">
    <property type="term" value="F:ATP-dependent peptidase activity"/>
    <property type="evidence" value="ECO:0007669"/>
    <property type="project" value="InterPro"/>
</dbReference>
<dbReference type="InterPro" id="IPR002142">
    <property type="entry name" value="Peptidase_S49"/>
</dbReference>
<protein>
    <submittedName>
        <fullName evidence="6">Peptidase S49</fullName>
    </submittedName>
</protein>
<dbReference type="KEGG" id="pas:Pars_0863"/>
<dbReference type="HOGENOM" id="CLU_445943_0_0_2"/>
<feature type="domain" description="Peptidase S49" evidence="5">
    <location>
        <begin position="107"/>
        <end position="240"/>
    </location>
</feature>
<dbReference type="Pfam" id="PF01343">
    <property type="entry name" value="Peptidase_S49"/>
    <property type="match status" value="1"/>
</dbReference>